<dbReference type="AlphaFoldDB" id="A0A6P1Y9U7"/>
<reference evidence="1 2" key="1">
    <citation type="submission" date="2020-02" db="EMBL/GenBank/DDBJ databases">
        <title>Thermophilic hydrogen producing bacteria, Caloranaerobacter azorensis.</title>
        <authorList>
            <person name="Baek K."/>
        </authorList>
    </citation>
    <scope>NUCLEOTIDE SEQUENCE [LARGE SCALE GENOMIC DNA]</scope>
    <source>
        <strain evidence="1 2">T3-1</strain>
    </source>
</reference>
<gene>
    <name evidence="1" type="ORF">G3A45_01560</name>
</gene>
<dbReference type="EMBL" id="CP048617">
    <property type="protein sequence ID" value="QIB26109.1"/>
    <property type="molecule type" value="Genomic_DNA"/>
</dbReference>
<evidence type="ECO:0000313" key="1">
    <source>
        <dbReference type="EMBL" id="QIB26109.1"/>
    </source>
</evidence>
<dbReference type="RefSeq" id="WP_163234289.1">
    <property type="nucleotide sequence ID" value="NZ_CP048617.1"/>
</dbReference>
<proteinExistence type="predicted"/>
<evidence type="ECO:0000313" key="2">
    <source>
        <dbReference type="Proteomes" id="UP000464452"/>
    </source>
</evidence>
<dbReference type="KEGG" id="cazo:G3A45_01560"/>
<dbReference type="Gene3D" id="3.10.450.40">
    <property type="match status" value="1"/>
</dbReference>
<dbReference type="Pfam" id="PF10934">
    <property type="entry name" value="Sheath_initiator"/>
    <property type="match status" value="1"/>
</dbReference>
<protein>
    <submittedName>
        <fullName evidence="1">DUF2634 domain-containing protein</fullName>
    </submittedName>
</protein>
<dbReference type="Proteomes" id="UP000464452">
    <property type="component" value="Chromosome"/>
</dbReference>
<organism evidence="1 2">
    <name type="scientific">Caloranaerobacter azorensis</name>
    <dbReference type="NCBI Taxonomy" id="116090"/>
    <lineage>
        <taxon>Bacteria</taxon>
        <taxon>Bacillati</taxon>
        <taxon>Bacillota</taxon>
        <taxon>Tissierellia</taxon>
        <taxon>Tissierellales</taxon>
        <taxon>Thermohalobacteraceae</taxon>
        <taxon>Caloranaerobacter</taxon>
    </lineage>
</organism>
<sequence length="134" mass="15706">MPLDIPINITEIKNDSEAIPTKTYKIDFENGRIIGKVDELEAIKQFIKKALKTPRFKCLIYDSQYGSEIDNLIKSDSTFQFLESELPRVVEDALIYDQRIQKVYDFSFELSNEQLYIKFKVDTIYGTTEYEEVI</sequence>
<name>A0A6P1Y9U7_9FIRM</name>
<dbReference type="SUPFAM" id="SSF160719">
    <property type="entry name" value="gpW/gp25-like"/>
    <property type="match status" value="1"/>
</dbReference>
<dbReference type="InterPro" id="IPR020288">
    <property type="entry name" value="Sheath_initiator"/>
</dbReference>
<accession>A0A6P1Y9U7</accession>